<proteinExistence type="predicted"/>
<dbReference type="Proteomes" id="UP000238954">
    <property type="component" value="Chromosome"/>
</dbReference>
<organism evidence="1 2">
    <name type="scientific">Sphingopyxis lindanitolerans</name>
    <dbReference type="NCBI Taxonomy" id="2054227"/>
    <lineage>
        <taxon>Bacteria</taxon>
        <taxon>Pseudomonadati</taxon>
        <taxon>Pseudomonadota</taxon>
        <taxon>Alphaproteobacteria</taxon>
        <taxon>Sphingomonadales</taxon>
        <taxon>Sphingomonadaceae</taxon>
        <taxon>Sphingopyxis</taxon>
    </lineage>
</organism>
<dbReference type="SUPFAM" id="SSF55144">
    <property type="entry name" value="LigT-like"/>
    <property type="match status" value="1"/>
</dbReference>
<reference evidence="2" key="1">
    <citation type="submission" date="2017-11" db="EMBL/GenBank/DDBJ databases">
        <title>The complete genome sequence of Sphingopyxis pomeranensis sp. nov. strain WS5A3p.</title>
        <authorList>
            <person name="Kaminski M.A."/>
        </authorList>
    </citation>
    <scope>NUCLEOTIDE SEQUENCE [LARGE SCALE GENOMIC DNA]</scope>
    <source>
        <strain evidence="2">WS5A3p</strain>
    </source>
</reference>
<name>A0A2S8B8L5_9SPHN</name>
<dbReference type="RefSeq" id="WP_105998848.1">
    <property type="nucleotide sequence ID" value="NZ_CM009578.1"/>
</dbReference>
<evidence type="ECO:0000313" key="2">
    <source>
        <dbReference type="Proteomes" id="UP000238954"/>
    </source>
</evidence>
<accession>A0A2S8B8L5</accession>
<keyword evidence="2" id="KW-1185">Reference proteome</keyword>
<protein>
    <recommendedName>
        <fullName evidence="3">2'-5' RNA ligase</fullName>
    </recommendedName>
</protein>
<evidence type="ECO:0008006" key="3">
    <source>
        <dbReference type="Google" id="ProtNLM"/>
    </source>
</evidence>
<evidence type="ECO:0000313" key="1">
    <source>
        <dbReference type="EMBL" id="PQM28680.1"/>
    </source>
</evidence>
<sequence length="172" mass="19114">MRARSPLYVMAKPPPEVQAQIAALPRNDPGRGPHLLHVTLISLYDLHHAPPAWLPATIAALDSFVAAPFPLAFDRIENRKAVTLRTREPLAEARAFQKALVNHLLREKAPIMDGTTPEPHITINYRGDRLGTQILGKTMPPIGWTVDEIILTESVVGQTTHVDHGRWRLRAA</sequence>
<dbReference type="AlphaFoldDB" id="A0A2S8B8L5"/>
<dbReference type="EMBL" id="PHFW01000002">
    <property type="protein sequence ID" value="PQM28680.1"/>
    <property type="molecule type" value="Genomic_DNA"/>
</dbReference>
<dbReference type="InterPro" id="IPR009097">
    <property type="entry name" value="Cyclic_Pdiesterase"/>
</dbReference>
<comment type="caution">
    <text evidence="1">The sequence shown here is derived from an EMBL/GenBank/DDBJ whole genome shotgun (WGS) entry which is preliminary data.</text>
</comment>
<dbReference type="Pfam" id="PF13563">
    <property type="entry name" value="2_5_RNA_ligase2"/>
    <property type="match status" value="1"/>
</dbReference>
<dbReference type="OrthoDB" id="7770344at2"/>
<dbReference type="Gene3D" id="3.90.1140.10">
    <property type="entry name" value="Cyclic phosphodiesterase"/>
    <property type="match status" value="1"/>
</dbReference>
<gene>
    <name evidence="1" type="ORF">CVO77_09605</name>
</gene>